<dbReference type="EMBL" id="CAUWAG010000008">
    <property type="protein sequence ID" value="CAJ2506501.1"/>
    <property type="molecule type" value="Genomic_DNA"/>
</dbReference>
<comment type="caution">
    <text evidence="4">The sequence shown here is derived from an EMBL/GenBank/DDBJ whole genome shotgun (WGS) entry which is preliminary data.</text>
</comment>
<dbReference type="InterPro" id="IPR036875">
    <property type="entry name" value="Znf_CCHC_sf"/>
</dbReference>
<dbReference type="InterPro" id="IPR001878">
    <property type="entry name" value="Znf_CCHC"/>
</dbReference>
<dbReference type="PROSITE" id="PS50158">
    <property type="entry name" value="ZF_CCHC"/>
    <property type="match status" value="1"/>
</dbReference>
<dbReference type="Gene3D" id="4.10.60.10">
    <property type="entry name" value="Zinc finger, CCHC-type"/>
    <property type="match status" value="1"/>
</dbReference>
<dbReference type="GO" id="GO:0008270">
    <property type="term" value="F:zinc ion binding"/>
    <property type="evidence" value="ECO:0007669"/>
    <property type="project" value="UniProtKB-KW"/>
</dbReference>
<keyword evidence="1" id="KW-0862">Zinc</keyword>
<evidence type="ECO:0000313" key="4">
    <source>
        <dbReference type="EMBL" id="CAJ2506501.1"/>
    </source>
</evidence>
<proteinExistence type="predicted"/>
<feature type="region of interest" description="Disordered" evidence="2">
    <location>
        <begin position="414"/>
        <end position="465"/>
    </location>
</feature>
<reference evidence="4" key="1">
    <citation type="submission" date="2023-10" db="EMBL/GenBank/DDBJ databases">
        <authorList>
            <person name="Hackl T."/>
        </authorList>
    </citation>
    <scope>NUCLEOTIDE SEQUENCE</scope>
</reference>
<protein>
    <submittedName>
        <fullName evidence="4">Uu.00g006310.m01.CDS01</fullName>
    </submittedName>
</protein>
<dbReference type="AlphaFoldDB" id="A0AAI8VKB0"/>
<gene>
    <name evidence="4" type="ORF">KHLLAP_LOCUS6969</name>
</gene>
<feature type="compositionally biased region" description="Polar residues" evidence="2">
    <location>
        <begin position="446"/>
        <end position="459"/>
    </location>
</feature>
<organism evidence="4 5">
    <name type="scientific">Anthostomella pinea</name>
    <dbReference type="NCBI Taxonomy" id="933095"/>
    <lineage>
        <taxon>Eukaryota</taxon>
        <taxon>Fungi</taxon>
        <taxon>Dikarya</taxon>
        <taxon>Ascomycota</taxon>
        <taxon>Pezizomycotina</taxon>
        <taxon>Sordariomycetes</taxon>
        <taxon>Xylariomycetidae</taxon>
        <taxon>Xylariales</taxon>
        <taxon>Xylariaceae</taxon>
        <taxon>Anthostomella</taxon>
    </lineage>
</organism>
<keyword evidence="5" id="KW-1185">Reference proteome</keyword>
<feature type="region of interest" description="Disordered" evidence="2">
    <location>
        <begin position="332"/>
        <end position="377"/>
    </location>
</feature>
<sequence length="465" mass="52058">MSSFDGNFGTANNEPLSIETLFGASWPTVLQACLQNNCDGDFRPFRTALATNHGANNQAQLIFSALEDALNILGQDINALKEQVNTGDALNANLRSQLQNVQGRVEAYEGGIGSLARSFEQGIQGFTSAASTREPTQPLSLVADTDRFDSDEKDDKKRRREFRAWQGGARMKINMETKKYNTEYHKIIYVCSRLSGSARIAVDSYLMNIYKNPGNLAAWEWANSEALFDWLERAYDSHNRSGDASREMDDLKQKNTAFNVFLSEFLALAADLGLDDKAKVEKLKKKMNNKLQSAVISVFPKPQNEDFDGWVDCYRSLTENIMDYAHHTGNKNPFLNNPFNKDNNKNKNGNNNQNNQHGNHQHGQQPPRPHTPAPAGDLVDLDAIKFRRLLATERQKQIDQCLCLYCGEGGHIKSECPQAPRYPQTGLPRRNSGFNLERPGSAPAGGNNNPFRQPHQQGHAQDLRL</sequence>
<evidence type="ECO:0000259" key="3">
    <source>
        <dbReference type="PROSITE" id="PS50158"/>
    </source>
</evidence>
<dbReference type="SUPFAM" id="SSF57756">
    <property type="entry name" value="Retrovirus zinc finger-like domains"/>
    <property type="match status" value="1"/>
</dbReference>
<keyword evidence="1" id="KW-0479">Metal-binding</keyword>
<dbReference type="Proteomes" id="UP001295740">
    <property type="component" value="Unassembled WGS sequence"/>
</dbReference>
<feature type="compositionally biased region" description="Low complexity" evidence="2">
    <location>
        <begin position="332"/>
        <end position="365"/>
    </location>
</feature>
<evidence type="ECO:0000256" key="2">
    <source>
        <dbReference type="SAM" id="MobiDB-lite"/>
    </source>
</evidence>
<feature type="domain" description="CCHC-type" evidence="3">
    <location>
        <begin position="403"/>
        <end position="418"/>
    </location>
</feature>
<name>A0AAI8VKB0_9PEZI</name>
<keyword evidence="1" id="KW-0863">Zinc-finger</keyword>
<dbReference type="SMART" id="SM00343">
    <property type="entry name" value="ZnF_C2HC"/>
    <property type="match status" value="1"/>
</dbReference>
<accession>A0AAI8VKB0</accession>
<dbReference type="GO" id="GO:0003676">
    <property type="term" value="F:nucleic acid binding"/>
    <property type="evidence" value="ECO:0007669"/>
    <property type="project" value="InterPro"/>
</dbReference>
<evidence type="ECO:0000313" key="5">
    <source>
        <dbReference type="Proteomes" id="UP001295740"/>
    </source>
</evidence>
<evidence type="ECO:0000256" key="1">
    <source>
        <dbReference type="PROSITE-ProRule" id="PRU00047"/>
    </source>
</evidence>